<evidence type="ECO:0008006" key="5">
    <source>
        <dbReference type="Google" id="ProtNLM"/>
    </source>
</evidence>
<dbReference type="RefSeq" id="WP_006703547.1">
    <property type="nucleotide sequence ID" value="NZ_KI391971.1"/>
</dbReference>
<dbReference type="PANTHER" id="PTHR33498">
    <property type="entry name" value="TRANSPOSASE FOR INSERTION SEQUENCE ELEMENT IS1557"/>
    <property type="match status" value="1"/>
</dbReference>
<protein>
    <recommendedName>
        <fullName evidence="5">Transposase IS204/IS1001/IS1096/IS1165 DDE domain-containing protein</fullName>
    </recommendedName>
</protein>
<dbReference type="PANTHER" id="PTHR33498:SF1">
    <property type="entry name" value="TRANSPOSASE FOR INSERTION SEQUENCE ELEMENT IS1557"/>
    <property type="match status" value="1"/>
</dbReference>
<dbReference type="Pfam" id="PF01610">
    <property type="entry name" value="DDE_Tnp_ISL3"/>
    <property type="match status" value="1"/>
</dbReference>
<proteinExistence type="predicted"/>
<dbReference type="Proteomes" id="UP000002939">
    <property type="component" value="Unassembled WGS sequence"/>
</dbReference>
<dbReference type="NCBIfam" id="NF033550">
    <property type="entry name" value="transpos_ISL3"/>
    <property type="match status" value="1"/>
</dbReference>
<gene>
    <name evidence="3" type="ORF">HMPREF0446_01269</name>
</gene>
<keyword evidence="4" id="KW-1185">Reference proteome</keyword>
<organism evidence="3 4">
    <name type="scientific">Granulicatella elegans ATCC 700633</name>
    <dbReference type="NCBI Taxonomy" id="626369"/>
    <lineage>
        <taxon>Bacteria</taxon>
        <taxon>Bacillati</taxon>
        <taxon>Bacillota</taxon>
        <taxon>Bacilli</taxon>
        <taxon>Lactobacillales</taxon>
        <taxon>Carnobacteriaceae</taxon>
        <taxon>Granulicatella</taxon>
    </lineage>
</organism>
<reference evidence="3" key="2">
    <citation type="submission" date="2011-10" db="EMBL/GenBank/DDBJ databases">
        <title>The Genome Sequence of Granulicatella elegans ATCC 700633.</title>
        <authorList>
            <consortium name="The Broad Institute Genome Sequencing Platform"/>
            <consortium name="The Broad Institute Genome Sequencing Center for Infectious Disease"/>
            <person name="Earl A."/>
            <person name="Ward D."/>
            <person name="Feldgarden M."/>
            <person name="Gevers D."/>
            <person name="Sibley C.D."/>
            <person name="Field T.R."/>
            <person name="Grinwis M."/>
            <person name="Eshaghurshan C.S."/>
            <person name="Surette M.G."/>
            <person name="Young S.K."/>
            <person name="Zeng Q."/>
            <person name="Gargeya S."/>
            <person name="Fitzgerald M."/>
            <person name="Haas B."/>
            <person name="Abouelleil A."/>
            <person name="Alvarado L."/>
            <person name="Arachchi H.M."/>
            <person name="Berlin A."/>
            <person name="Brown A."/>
            <person name="Chapman S.B."/>
            <person name="Chen Z."/>
            <person name="Dunbar C."/>
            <person name="Freedman E."/>
            <person name="Gearin G."/>
            <person name="Goldberg J."/>
            <person name="Griggs A."/>
            <person name="Gujja S."/>
            <person name="Heiman D."/>
            <person name="Howarth C."/>
            <person name="Larson L."/>
            <person name="Lui A."/>
            <person name="MacDonald P.J.P."/>
            <person name="Montmayeur A."/>
            <person name="Murphy C."/>
            <person name="Neiman D."/>
            <person name="Pearson M."/>
            <person name="Priest M."/>
            <person name="Roberts A."/>
            <person name="Saif S."/>
            <person name="Shea T."/>
            <person name="Shenoy N."/>
            <person name="Sisk P."/>
            <person name="Stolte C."/>
            <person name="Sykes S."/>
            <person name="Wortman J."/>
            <person name="Nusbaum C."/>
            <person name="Birren B."/>
        </authorList>
    </citation>
    <scope>NUCLEOTIDE SEQUENCE [LARGE SCALE GENOMIC DNA]</scope>
    <source>
        <strain evidence="3">ATCC 700633</strain>
    </source>
</reference>
<evidence type="ECO:0000259" key="1">
    <source>
        <dbReference type="Pfam" id="PF01610"/>
    </source>
</evidence>
<sequence length="426" mass="50687">MDYCIRKLLGLTEKNFIADENWLETVTENHEIVHKVKGTWTNTCTSCPYCSSKNVIKHSPMEHKIRIPHLYGNKTLLELKVQRFICKDCRKTWVTDCPLVPKNSNISYDLACQIMLYLKENFSRKTIAKLLSISDKTVERVMKKFKIKTMQRYNYLPKVLCLDEFRGVKTQEGKMNFICLDGENHQLIDILPGRTLHELISFFMKFSRKQRLKVKYLVMDMNASYQNLIKAVFPNAVIVVDRFHIVQHMNRNFNQLRVVIMKQFSAKSTQQKTLKRYWKLLLKPSEELDEEKLRYNYHFKTHLTQAQLVEKLLSFDEVLSDAYDFIQELRKAYKKKDYEVFMTCIKQIPKQLPYEFKKKFEVFKRFKDGIYQVFMTGYSNGAIEGTNNFIKVIKRVAYGYRNFENMKLRIKIIKGCFFTPVNRKSL</sequence>
<evidence type="ECO:0000313" key="3">
    <source>
        <dbReference type="EMBL" id="EEW92788.1"/>
    </source>
</evidence>
<name>D0BMT4_9LACT</name>
<accession>D0BMT4</accession>
<dbReference type="InterPro" id="IPR029261">
    <property type="entry name" value="Transposase_Znf"/>
</dbReference>
<feature type="domain" description="Transposase IS204/IS1001/IS1096/IS1165 DDE" evidence="1">
    <location>
        <begin position="160"/>
        <end position="410"/>
    </location>
</feature>
<dbReference type="InterPro" id="IPR002560">
    <property type="entry name" value="Transposase_DDE"/>
</dbReference>
<dbReference type="AlphaFoldDB" id="D0BMT4"/>
<evidence type="ECO:0000313" key="4">
    <source>
        <dbReference type="Proteomes" id="UP000002939"/>
    </source>
</evidence>
<dbReference type="eggNOG" id="COG3464">
    <property type="taxonomic scope" value="Bacteria"/>
</dbReference>
<evidence type="ECO:0000259" key="2">
    <source>
        <dbReference type="Pfam" id="PF14690"/>
    </source>
</evidence>
<comment type="caution">
    <text evidence="3">The sequence shown here is derived from an EMBL/GenBank/DDBJ whole genome shotgun (WGS) entry which is preliminary data.</text>
</comment>
<feature type="domain" description="Transposase IS204/IS1001/IS1096/IS1165 zinc-finger" evidence="2">
    <location>
        <begin position="46"/>
        <end position="89"/>
    </location>
</feature>
<dbReference type="InterPro" id="IPR047951">
    <property type="entry name" value="Transpos_ISL3"/>
</dbReference>
<dbReference type="HOGENOM" id="CLU_041900_1_0_9"/>
<dbReference type="EMBL" id="ACRF02000005">
    <property type="protein sequence ID" value="EEW92788.1"/>
    <property type="molecule type" value="Genomic_DNA"/>
</dbReference>
<reference evidence="3" key="1">
    <citation type="submission" date="2009-09" db="EMBL/GenBank/DDBJ databases">
        <authorList>
            <consortium name="The Broad Institute Genome Sequencing Platform"/>
            <person name="Ward D."/>
            <person name="Feldgarden M."/>
            <person name="Earl A."/>
            <person name="Young S.K."/>
            <person name="Zeng Q."/>
            <person name="Koehrsen M."/>
            <person name="Alvarado L."/>
            <person name="Berlin A."/>
            <person name="Bochicchio J."/>
            <person name="Borenstein D."/>
            <person name="Chapman S.B."/>
            <person name="Chen Z."/>
            <person name="Engels R."/>
            <person name="Freedman E."/>
            <person name="Gellesch M."/>
            <person name="Goldberg J."/>
            <person name="Griggs A."/>
            <person name="Gujja S."/>
            <person name="Heilman E."/>
            <person name="Heiman D."/>
            <person name="Hepburn T."/>
            <person name="Howarth C."/>
            <person name="Jen D."/>
            <person name="Larson L."/>
            <person name="Lewis B."/>
            <person name="Mehta T."/>
            <person name="Park D."/>
            <person name="Pearson M."/>
            <person name="Roberts A."/>
            <person name="Saif S."/>
            <person name="Shea T."/>
            <person name="Shenoy N."/>
            <person name="Sisk P."/>
            <person name="Stolte C."/>
            <person name="Sykes S."/>
            <person name="Thomson T."/>
            <person name="Walk T."/>
            <person name="White J."/>
            <person name="Yandava C."/>
            <person name="Sibley C.D."/>
            <person name="Field T.R."/>
            <person name="Grinwis M."/>
            <person name="Eshaghurshan C.S."/>
            <person name="Surette M.G."/>
            <person name="Haas B."/>
            <person name="Nusbaum C."/>
            <person name="Birren B."/>
        </authorList>
    </citation>
    <scope>NUCLEOTIDE SEQUENCE [LARGE SCALE GENOMIC DNA]</scope>
    <source>
        <strain evidence="3">ATCC 700633</strain>
    </source>
</reference>
<dbReference type="Pfam" id="PF14690">
    <property type="entry name" value="Zn_ribbon_ISL3"/>
    <property type="match status" value="1"/>
</dbReference>